<protein>
    <submittedName>
        <fullName evidence="3">Phosphinothricin acetyltransferase</fullName>
        <ecNumber evidence="3">2.3.1.183</ecNumber>
    </submittedName>
</protein>
<dbReference type="Gene3D" id="3.40.630.30">
    <property type="match status" value="1"/>
</dbReference>
<comment type="caution">
    <text evidence="3">The sequence shown here is derived from an EMBL/GenBank/DDBJ whole genome shotgun (WGS) entry which is preliminary data.</text>
</comment>
<dbReference type="PANTHER" id="PTHR43072:SF8">
    <property type="entry name" value="ACYLTRANSFERASE FABY-RELATED"/>
    <property type="match status" value="1"/>
</dbReference>
<evidence type="ECO:0000313" key="4">
    <source>
        <dbReference type="Proteomes" id="UP000527324"/>
    </source>
</evidence>
<organism evidence="3 4">
    <name type="scientific">Brevundimonas aurantiaca</name>
    <dbReference type="NCBI Taxonomy" id="74316"/>
    <lineage>
        <taxon>Bacteria</taxon>
        <taxon>Pseudomonadati</taxon>
        <taxon>Pseudomonadota</taxon>
        <taxon>Alphaproteobacteria</taxon>
        <taxon>Caulobacterales</taxon>
        <taxon>Caulobacteraceae</taxon>
        <taxon>Brevundimonas</taxon>
    </lineage>
</organism>
<dbReference type="EMBL" id="JACHOQ010000002">
    <property type="protein sequence ID" value="MBB5739461.1"/>
    <property type="molecule type" value="Genomic_DNA"/>
</dbReference>
<keyword evidence="3" id="KW-0012">Acyltransferase</keyword>
<dbReference type="GO" id="GO:0102971">
    <property type="term" value="F:phosphinothricin N-acetyltransferase activity"/>
    <property type="evidence" value="ECO:0007669"/>
    <property type="project" value="UniProtKB-EC"/>
</dbReference>
<reference evidence="3 4" key="1">
    <citation type="submission" date="2020-08" db="EMBL/GenBank/DDBJ databases">
        <title>Genomic Encyclopedia of Type Strains, Phase IV (KMG-IV): sequencing the most valuable type-strain genomes for metagenomic binning, comparative biology and taxonomic classification.</title>
        <authorList>
            <person name="Goeker M."/>
        </authorList>
    </citation>
    <scope>NUCLEOTIDE SEQUENCE [LARGE SCALE GENOMIC DNA]</scope>
    <source>
        <strain evidence="3 4">DSM 4731</strain>
    </source>
</reference>
<dbReference type="AlphaFoldDB" id="A0A7W9C5V9"/>
<dbReference type="Proteomes" id="UP000527324">
    <property type="component" value="Unassembled WGS sequence"/>
</dbReference>
<dbReference type="Pfam" id="PF00583">
    <property type="entry name" value="Acetyltransf_1"/>
    <property type="match status" value="1"/>
</dbReference>
<feature type="domain" description="N-acetyltransferase" evidence="2">
    <location>
        <begin position="5"/>
        <end position="168"/>
    </location>
</feature>
<dbReference type="InterPro" id="IPR000182">
    <property type="entry name" value="GNAT_dom"/>
</dbReference>
<keyword evidence="4" id="KW-1185">Reference proteome</keyword>
<name>A0A7W9C5V9_9CAUL</name>
<evidence type="ECO:0000313" key="3">
    <source>
        <dbReference type="EMBL" id="MBB5739461.1"/>
    </source>
</evidence>
<sequence>MRPEVQIREATPADMAAVTAIYAESVANGRGTFELEPPDEIEMAARFAAVQALGLPRLVAEIEGAVVGYAYAGPFRTRQAYRYMVEDSIYVTPEARGRGVAGALLDQLINHCEALGLRQMVAVIGDSANQGSIALHRARGFADAGVFKAAGWKHDDWRDVVFMQRELGPGGRTPPDAPGLPLVDKKPVR</sequence>
<proteinExistence type="predicted"/>
<dbReference type="PROSITE" id="PS51186">
    <property type="entry name" value="GNAT"/>
    <property type="match status" value="1"/>
</dbReference>
<dbReference type="SUPFAM" id="SSF55729">
    <property type="entry name" value="Acyl-CoA N-acyltransferases (Nat)"/>
    <property type="match status" value="1"/>
</dbReference>
<accession>A0A7W9C5V9</accession>
<dbReference type="PANTHER" id="PTHR43072">
    <property type="entry name" value="N-ACETYLTRANSFERASE"/>
    <property type="match status" value="1"/>
</dbReference>
<dbReference type="InterPro" id="IPR016181">
    <property type="entry name" value="Acyl_CoA_acyltransferase"/>
</dbReference>
<evidence type="ECO:0000256" key="1">
    <source>
        <dbReference type="SAM" id="MobiDB-lite"/>
    </source>
</evidence>
<dbReference type="RefSeq" id="WP_183215690.1">
    <property type="nucleotide sequence ID" value="NZ_CAJFZW010000051.1"/>
</dbReference>
<dbReference type="EC" id="2.3.1.183" evidence="3"/>
<gene>
    <name evidence="3" type="ORF">GGQ93_001163</name>
</gene>
<dbReference type="CDD" id="cd04301">
    <property type="entry name" value="NAT_SF"/>
    <property type="match status" value="1"/>
</dbReference>
<evidence type="ECO:0000259" key="2">
    <source>
        <dbReference type="PROSITE" id="PS51186"/>
    </source>
</evidence>
<keyword evidence="3" id="KW-0808">Transferase</keyword>
<feature type="region of interest" description="Disordered" evidence="1">
    <location>
        <begin position="167"/>
        <end position="189"/>
    </location>
</feature>